<dbReference type="AlphaFoldDB" id="A0A261U3Y9"/>
<organism evidence="5 6">
    <name type="scientific">Bordetella genomosp. 4</name>
    <dbReference type="NCBI Taxonomy" id="463044"/>
    <lineage>
        <taxon>Bacteria</taxon>
        <taxon>Pseudomonadati</taxon>
        <taxon>Pseudomonadota</taxon>
        <taxon>Betaproteobacteria</taxon>
        <taxon>Burkholderiales</taxon>
        <taxon>Alcaligenaceae</taxon>
        <taxon>Bordetella</taxon>
    </lineage>
</organism>
<evidence type="ECO:0000256" key="1">
    <source>
        <dbReference type="ARBA" id="ARBA00000830"/>
    </source>
</evidence>
<dbReference type="Pfam" id="PF13419">
    <property type="entry name" value="HAD_2"/>
    <property type="match status" value="1"/>
</dbReference>
<accession>A0A261U3Y9</accession>
<evidence type="ECO:0000256" key="4">
    <source>
        <dbReference type="ARBA" id="ARBA00013078"/>
    </source>
</evidence>
<dbReference type="InterPro" id="IPR036412">
    <property type="entry name" value="HAD-like_sf"/>
</dbReference>
<dbReference type="InterPro" id="IPR050155">
    <property type="entry name" value="HAD-like_hydrolase_sf"/>
</dbReference>
<name>A0A261U3Y9_9BORD</name>
<protein>
    <recommendedName>
        <fullName evidence="4">phosphoglycolate phosphatase</fullName>
        <ecNumber evidence="4">3.1.3.18</ecNumber>
    </recommendedName>
</protein>
<dbReference type="NCBIfam" id="TIGR01509">
    <property type="entry name" value="HAD-SF-IA-v3"/>
    <property type="match status" value="1"/>
</dbReference>
<dbReference type="GO" id="GO:0008967">
    <property type="term" value="F:phosphoglycolate phosphatase activity"/>
    <property type="evidence" value="ECO:0007669"/>
    <property type="project" value="UniProtKB-EC"/>
</dbReference>
<dbReference type="GO" id="GO:0006281">
    <property type="term" value="P:DNA repair"/>
    <property type="evidence" value="ECO:0007669"/>
    <property type="project" value="TreeGrafter"/>
</dbReference>
<dbReference type="NCBIfam" id="TIGR01549">
    <property type="entry name" value="HAD-SF-IA-v1"/>
    <property type="match status" value="1"/>
</dbReference>
<keyword evidence="6" id="KW-1185">Reference proteome</keyword>
<evidence type="ECO:0000313" key="5">
    <source>
        <dbReference type="EMBL" id="OZI56112.1"/>
    </source>
</evidence>
<reference evidence="5 6" key="1">
    <citation type="submission" date="2017-05" db="EMBL/GenBank/DDBJ databases">
        <title>Complete and WGS of Bordetella genogroups.</title>
        <authorList>
            <person name="Spilker T."/>
            <person name="LiPuma J."/>
        </authorList>
    </citation>
    <scope>NUCLEOTIDE SEQUENCE [LARGE SCALE GENOMIC DNA]</scope>
    <source>
        <strain evidence="5 6">AU9919</strain>
    </source>
</reference>
<proteinExistence type="inferred from homology"/>
<dbReference type="Gene3D" id="1.10.150.240">
    <property type="entry name" value="Putative phosphatase, domain 2"/>
    <property type="match status" value="1"/>
</dbReference>
<dbReference type="InterPro" id="IPR041492">
    <property type="entry name" value="HAD_2"/>
</dbReference>
<dbReference type="PANTHER" id="PTHR43434:SF1">
    <property type="entry name" value="PHOSPHOGLYCOLATE PHOSPHATASE"/>
    <property type="match status" value="1"/>
</dbReference>
<dbReference type="Gene3D" id="3.40.50.1000">
    <property type="entry name" value="HAD superfamily/HAD-like"/>
    <property type="match status" value="1"/>
</dbReference>
<evidence type="ECO:0000256" key="2">
    <source>
        <dbReference type="ARBA" id="ARBA00004818"/>
    </source>
</evidence>
<dbReference type="SFLD" id="SFLDG01135">
    <property type="entry name" value="C1.5.6:_HAD__Beta-PGM__Phospha"/>
    <property type="match status" value="1"/>
</dbReference>
<comment type="similarity">
    <text evidence="3">Belongs to the HAD-like hydrolase superfamily. CbbY/CbbZ/Gph/YieH family.</text>
</comment>
<evidence type="ECO:0000256" key="3">
    <source>
        <dbReference type="ARBA" id="ARBA00006171"/>
    </source>
</evidence>
<dbReference type="SFLD" id="SFLDS00003">
    <property type="entry name" value="Haloacid_Dehalogenase"/>
    <property type="match status" value="1"/>
</dbReference>
<dbReference type="InterPro" id="IPR006439">
    <property type="entry name" value="HAD-SF_hydro_IA"/>
</dbReference>
<dbReference type="SUPFAM" id="SSF56784">
    <property type="entry name" value="HAD-like"/>
    <property type="match status" value="1"/>
</dbReference>
<sequence>MTAPFLLADCKAIAFDLDGTLLDTMHDIRASVSVALRDCGYGELPENYLMPNLHGAFPAVLVAVMQDRNVPLSELDAVIKAYTKHYAYLAHRNSQPYPGVIDFLEDCQSRGVKLAVCTNKLHASALKALEQKGLTRYFSVVLGSDSVSRPKPDGEPLLKAFEAMGVAPAQGAYVGDTHVDAMSANNAGVPFMWFRAGYGGELVHEYPQALAFDDYAELLTVHDTTLSS</sequence>
<dbReference type="Proteomes" id="UP000216885">
    <property type="component" value="Unassembled WGS sequence"/>
</dbReference>
<comment type="catalytic activity">
    <reaction evidence="1">
        <text>2-phosphoglycolate + H2O = glycolate + phosphate</text>
        <dbReference type="Rhea" id="RHEA:14369"/>
        <dbReference type="ChEBI" id="CHEBI:15377"/>
        <dbReference type="ChEBI" id="CHEBI:29805"/>
        <dbReference type="ChEBI" id="CHEBI:43474"/>
        <dbReference type="ChEBI" id="CHEBI:58033"/>
        <dbReference type="EC" id="3.1.3.18"/>
    </reaction>
</comment>
<dbReference type="EMBL" id="NEVQ01000013">
    <property type="protein sequence ID" value="OZI56112.1"/>
    <property type="molecule type" value="Genomic_DNA"/>
</dbReference>
<dbReference type="EC" id="3.1.3.18" evidence="4"/>
<dbReference type="InterPro" id="IPR023198">
    <property type="entry name" value="PGP-like_dom2"/>
</dbReference>
<comment type="pathway">
    <text evidence="2">Organic acid metabolism; glycolate biosynthesis; glycolate from 2-phosphoglycolate: step 1/1.</text>
</comment>
<dbReference type="PANTHER" id="PTHR43434">
    <property type="entry name" value="PHOSPHOGLYCOLATE PHOSPHATASE"/>
    <property type="match status" value="1"/>
</dbReference>
<comment type="caution">
    <text evidence="5">The sequence shown here is derived from an EMBL/GenBank/DDBJ whole genome shotgun (WGS) entry which is preliminary data.</text>
</comment>
<dbReference type="SFLD" id="SFLDG01129">
    <property type="entry name" value="C1.5:_HAD__Beta-PGM__Phosphata"/>
    <property type="match status" value="1"/>
</dbReference>
<dbReference type="GO" id="GO:0005829">
    <property type="term" value="C:cytosol"/>
    <property type="evidence" value="ECO:0007669"/>
    <property type="project" value="TreeGrafter"/>
</dbReference>
<gene>
    <name evidence="5" type="ORF">CAL20_11730</name>
</gene>
<evidence type="ECO:0000313" key="6">
    <source>
        <dbReference type="Proteomes" id="UP000216885"/>
    </source>
</evidence>
<dbReference type="InterPro" id="IPR023214">
    <property type="entry name" value="HAD_sf"/>
</dbReference>